<dbReference type="Pfam" id="PF19268">
    <property type="entry name" value="CIS_TMP"/>
    <property type="match status" value="1"/>
</dbReference>
<sequence length="177" mass="20547">MIIQPEEIFRGSIPVKNAGIVLINQYIPLLFERLNLINNHKEFFPEKQAAAVHYLQFLATGQLETDEPDLVLNKLLCGILLRESIKNQTFISPADIETMTQLLQAAIEYWTAIGSSSIDGFRGNWLIRDGLLSEQDDRWELLIEKRVYDILINQSPFSFSVIKYPWMTKPLYVQWPY</sequence>
<reference evidence="4" key="2">
    <citation type="journal article" date="2019" name="Int. J. Syst. Evol. Microbiol.">
        <title>The Global Catalogue of Microorganisms (GCM) 10K type strain sequencing project: providing services to taxonomists for standard genome sequencing and annotation.</title>
        <authorList>
            <consortium name="The Broad Institute Genomics Platform"/>
            <consortium name="The Broad Institute Genome Sequencing Center for Infectious Disease"/>
            <person name="Wu L."/>
            <person name="Ma J."/>
        </authorList>
    </citation>
    <scope>NUCLEOTIDE SEQUENCE [LARGE SCALE GENOMIC DNA]</scope>
    <source>
        <strain evidence="4">CGMCC 1.15644</strain>
    </source>
</reference>
<comment type="caution">
    <text evidence="2">The sequence shown here is derived from an EMBL/GenBank/DDBJ whole genome shotgun (WGS) entry which is preliminary data.</text>
</comment>
<keyword evidence="4" id="KW-1185">Reference proteome</keyword>
<accession>A0A4V2S0D9</accession>
<dbReference type="AlphaFoldDB" id="A0A4V2S0D9"/>
<evidence type="ECO:0000313" key="1">
    <source>
        <dbReference type="EMBL" id="GGE40600.1"/>
    </source>
</evidence>
<dbReference type="RefSeq" id="WP_132529446.1">
    <property type="nucleotide sequence ID" value="NZ_BMJO01000001.1"/>
</dbReference>
<evidence type="ECO:0000313" key="4">
    <source>
        <dbReference type="Proteomes" id="UP000622648"/>
    </source>
</evidence>
<dbReference type="InterPro" id="IPR045538">
    <property type="entry name" value="CIS_TMP"/>
</dbReference>
<dbReference type="EMBL" id="SLWO01000001">
    <property type="protein sequence ID" value="TCO31316.1"/>
    <property type="molecule type" value="Genomic_DNA"/>
</dbReference>
<reference evidence="1" key="4">
    <citation type="submission" date="2024-05" db="EMBL/GenBank/DDBJ databases">
        <authorList>
            <person name="Sun Q."/>
            <person name="Zhou Y."/>
        </authorList>
    </citation>
    <scope>NUCLEOTIDE SEQUENCE</scope>
    <source>
        <strain evidence="1">CGMCC 1.15644</strain>
    </source>
</reference>
<reference evidence="1" key="1">
    <citation type="journal article" date="2014" name="Int. J. Syst. Evol. Microbiol.">
        <title>Complete genome of a new Firmicutes species belonging to the dominant human colonic microbiota ('Ruminococcus bicirculans') reveals two chromosomes and a selective capacity to utilize plant glucans.</title>
        <authorList>
            <consortium name="NISC Comparative Sequencing Program"/>
            <person name="Wegmann U."/>
            <person name="Louis P."/>
            <person name="Goesmann A."/>
            <person name="Henrissat B."/>
            <person name="Duncan S.H."/>
            <person name="Flint H.J."/>
        </authorList>
    </citation>
    <scope>NUCLEOTIDE SEQUENCE</scope>
    <source>
        <strain evidence="1">CGMCC 1.15644</strain>
    </source>
</reference>
<name>A0A4V2S0D9_9SPHI</name>
<proteinExistence type="predicted"/>
<dbReference type="Proteomes" id="UP000295684">
    <property type="component" value="Unassembled WGS sequence"/>
</dbReference>
<evidence type="ECO:0000313" key="3">
    <source>
        <dbReference type="Proteomes" id="UP000295684"/>
    </source>
</evidence>
<dbReference type="Proteomes" id="UP000622648">
    <property type="component" value="Unassembled WGS sequence"/>
</dbReference>
<protein>
    <submittedName>
        <fullName evidence="2">Uncharacterized protein</fullName>
    </submittedName>
</protein>
<gene>
    <name evidence="2" type="ORF">EV200_101766</name>
    <name evidence="1" type="ORF">GCM10011413_03050</name>
</gene>
<dbReference type="EMBL" id="BMJO01000001">
    <property type="protein sequence ID" value="GGE40600.1"/>
    <property type="molecule type" value="Genomic_DNA"/>
</dbReference>
<reference evidence="2 3" key="3">
    <citation type="submission" date="2019-03" db="EMBL/GenBank/DDBJ databases">
        <title>Genomic Encyclopedia of Type Strains, Phase IV (KMG-IV): sequencing the most valuable type-strain genomes for metagenomic binning, comparative biology and taxonomic classification.</title>
        <authorList>
            <person name="Goeker M."/>
        </authorList>
    </citation>
    <scope>NUCLEOTIDE SEQUENCE [LARGE SCALE GENOMIC DNA]</scope>
    <source>
        <strain evidence="2 3">DSM 103236</strain>
    </source>
</reference>
<dbReference type="OrthoDB" id="1488184at2"/>
<organism evidence="2 3">
    <name type="scientific">Pedobacter psychrotolerans</name>
    <dbReference type="NCBI Taxonomy" id="1843235"/>
    <lineage>
        <taxon>Bacteria</taxon>
        <taxon>Pseudomonadati</taxon>
        <taxon>Bacteroidota</taxon>
        <taxon>Sphingobacteriia</taxon>
        <taxon>Sphingobacteriales</taxon>
        <taxon>Sphingobacteriaceae</taxon>
        <taxon>Pedobacter</taxon>
    </lineage>
</organism>
<evidence type="ECO:0000313" key="2">
    <source>
        <dbReference type="EMBL" id="TCO31316.1"/>
    </source>
</evidence>